<feature type="transmembrane region" description="Helical" evidence="8">
    <location>
        <begin position="406"/>
        <end position="424"/>
    </location>
</feature>
<dbReference type="GO" id="GO:0008360">
    <property type="term" value="P:regulation of cell shape"/>
    <property type="evidence" value="ECO:0007669"/>
    <property type="project" value="UniProtKB-KW"/>
</dbReference>
<dbReference type="GO" id="GO:0005886">
    <property type="term" value="C:plasma membrane"/>
    <property type="evidence" value="ECO:0007669"/>
    <property type="project" value="UniProtKB-SubCell"/>
</dbReference>
<dbReference type="HAMAP" id="MF_02078">
    <property type="entry name" value="MurJ_MviN"/>
    <property type="match status" value="1"/>
</dbReference>
<dbReference type="PIRSF" id="PIRSF002869">
    <property type="entry name" value="MviN"/>
    <property type="match status" value="1"/>
</dbReference>
<feature type="transmembrane region" description="Helical" evidence="8">
    <location>
        <begin position="380"/>
        <end position="400"/>
    </location>
</feature>
<dbReference type="GO" id="GO:0015648">
    <property type="term" value="F:lipid-linked peptidoglycan transporter activity"/>
    <property type="evidence" value="ECO:0007669"/>
    <property type="project" value="TreeGrafter"/>
</dbReference>
<dbReference type="GO" id="GO:0034204">
    <property type="term" value="P:lipid translocation"/>
    <property type="evidence" value="ECO:0007669"/>
    <property type="project" value="TreeGrafter"/>
</dbReference>
<dbReference type="AlphaFoldDB" id="A0A8S4C138"/>
<keyword evidence="6 8" id="KW-1133">Transmembrane helix</keyword>
<name>A0A8S4C138_9ACAR</name>
<dbReference type="PANTHER" id="PTHR47019:SF1">
    <property type="entry name" value="LIPID II FLIPPASE MURJ"/>
    <property type="match status" value="1"/>
</dbReference>
<keyword evidence="4" id="KW-0133">Cell shape</keyword>
<feature type="transmembrane region" description="Helical" evidence="8">
    <location>
        <begin position="268"/>
        <end position="286"/>
    </location>
</feature>
<feature type="transmembrane region" description="Helical" evidence="8">
    <location>
        <begin position="126"/>
        <end position="150"/>
    </location>
</feature>
<organism evidence="9 10">
    <name type="scientific">Hyalomma marginatum</name>
    <dbReference type="NCBI Taxonomy" id="34627"/>
    <lineage>
        <taxon>Eukaryota</taxon>
        <taxon>Metazoa</taxon>
        <taxon>Ecdysozoa</taxon>
        <taxon>Arthropoda</taxon>
        <taxon>Chelicerata</taxon>
        <taxon>Arachnida</taxon>
        <taxon>Acari</taxon>
        <taxon>Parasitiformes</taxon>
        <taxon>Ixodida</taxon>
        <taxon>Ixodoidea</taxon>
        <taxon>Ixodidae</taxon>
        <taxon>Hyalomminae</taxon>
        <taxon>Hyalomma</taxon>
    </lineage>
</organism>
<reference evidence="9" key="1">
    <citation type="submission" date="2021-06" db="EMBL/GenBank/DDBJ databases">
        <authorList>
            <person name="Nardi T."/>
            <person name="Nardi T."/>
        </authorList>
    </citation>
    <scope>NUCLEOTIDE SEQUENCE</scope>
</reference>
<keyword evidence="7 8" id="KW-0472">Membrane</keyword>
<dbReference type="NCBIfam" id="TIGR01695">
    <property type="entry name" value="murJ_mviN"/>
    <property type="match status" value="1"/>
</dbReference>
<evidence type="ECO:0000313" key="9">
    <source>
        <dbReference type="EMBL" id="CAG7596411.1"/>
    </source>
</evidence>
<accession>A0A8S4C138</accession>
<feature type="transmembrane region" description="Helical" evidence="8">
    <location>
        <begin position="157"/>
        <end position="179"/>
    </location>
</feature>
<gene>
    <name evidence="9" type="ORF">MHYMCMPASI_00870</name>
</gene>
<sequence>MSIIKNAAVVSITTLVSRIFGYIRDIIIASYLGTGLLNDAFIAAFKFANLFRNIFGEGALTAAFVPIFTYKLSQEGTKRALEMAALVQSILATTLLLFCSLIIYSMPYVLKFTTPGFVTKGYYFEVAVTLSRITFPYLFFISLAAFYGGILNSIGKFMPFAATAIIFNISMILFALYINDERTKAHVIACGVLAAGILELLWMIFFLKINKMSVPIRLPSINQDIKTIFNRMGAGVFGSGIVQINTWIDMVIVSFVPGGLSYIYYADRVMQLPLAIIATATSTALLPSLSRHIANNNYIELKHSKEAAIRISAFFLIPAAMVLYLFPDDIVRILLERHEFNSESTKNTAAALKFLALGLPAYALIKLFSSNFHAHGDTKTPVKIAAWALLINVLLSVSLITTLKHVAVSVASAVVGWFVAVMMVRISQERNYYQFSAHLLRELGLFVFNATISSALIYALLNILNTNTFISLAAGGVLYVSMHYVINLLLLNMFKLK</sequence>
<feature type="transmembrane region" description="Helical" evidence="8">
    <location>
        <begin position="185"/>
        <end position="207"/>
    </location>
</feature>
<comment type="caution">
    <text evidence="9">The sequence shown here is derived from an EMBL/GenBank/DDBJ whole genome shotgun (WGS) entry which is preliminary data.</text>
</comment>
<dbReference type="CDD" id="cd13123">
    <property type="entry name" value="MATE_MurJ_like"/>
    <property type="match status" value="1"/>
</dbReference>
<keyword evidence="3 8" id="KW-0812">Transmembrane</keyword>
<evidence type="ECO:0000256" key="4">
    <source>
        <dbReference type="ARBA" id="ARBA00022960"/>
    </source>
</evidence>
<feature type="transmembrane region" description="Helical" evidence="8">
    <location>
        <begin position="54"/>
        <end position="72"/>
    </location>
</feature>
<dbReference type="InterPro" id="IPR004268">
    <property type="entry name" value="MurJ"/>
</dbReference>
<evidence type="ECO:0000256" key="3">
    <source>
        <dbReference type="ARBA" id="ARBA00022692"/>
    </source>
</evidence>
<evidence type="ECO:0000256" key="5">
    <source>
        <dbReference type="ARBA" id="ARBA00022984"/>
    </source>
</evidence>
<evidence type="ECO:0000313" key="10">
    <source>
        <dbReference type="Proteomes" id="UP000837675"/>
    </source>
</evidence>
<dbReference type="Proteomes" id="UP000837675">
    <property type="component" value="Unassembled WGS sequence"/>
</dbReference>
<comment type="subcellular location">
    <subcellularLocation>
        <location evidence="1">Cell membrane</location>
        <topology evidence="1">Multi-pass membrane protein</topology>
    </subcellularLocation>
</comment>
<dbReference type="InterPro" id="IPR051050">
    <property type="entry name" value="Lipid_II_flippase_MurJ/MviN"/>
</dbReference>
<feature type="transmembrane region" description="Helical" evidence="8">
    <location>
        <begin position="84"/>
        <end position="106"/>
    </location>
</feature>
<feature type="transmembrane region" description="Helical" evidence="8">
    <location>
        <begin position="307"/>
        <end position="327"/>
    </location>
</feature>
<dbReference type="EMBL" id="CAJVAF010000315">
    <property type="protein sequence ID" value="CAG7596411.1"/>
    <property type="molecule type" value="Genomic_DNA"/>
</dbReference>
<evidence type="ECO:0000256" key="2">
    <source>
        <dbReference type="ARBA" id="ARBA00022475"/>
    </source>
</evidence>
<feature type="transmembrane region" description="Helical" evidence="8">
    <location>
        <begin position="228"/>
        <end position="248"/>
    </location>
</feature>
<evidence type="ECO:0000256" key="8">
    <source>
        <dbReference type="SAM" id="Phobius"/>
    </source>
</evidence>
<evidence type="ECO:0000256" key="7">
    <source>
        <dbReference type="ARBA" id="ARBA00023136"/>
    </source>
</evidence>
<dbReference type="Pfam" id="PF03023">
    <property type="entry name" value="MurJ"/>
    <property type="match status" value="1"/>
</dbReference>
<dbReference type="PRINTS" id="PR01806">
    <property type="entry name" value="VIRFACTRMVIN"/>
</dbReference>
<keyword evidence="2" id="KW-1003">Cell membrane</keyword>
<evidence type="ECO:0000256" key="1">
    <source>
        <dbReference type="ARBA" id="ARBA00004651"/>
    </source>
</evidence>
<proteinExistence type="inferred from homology"/>
<evidence type="ECO:0000256" key="6">
    <source>
        <dbReference type="ARBA" id="ARBA00022989"/>
    </source>
</evidence>
<feature type="transmembrane region" description="Helical" evidence="8">
    <location>
        <begin position="445"/>
        <end position="464"/>
    </location>
</feature>
<dbReference type="PANTHER" id="PTHR47019">
    <property type="entry name" value="LIPID II FLIPPASE MURJ"/>
    <property type="match status" value="1"/>
</dbReference>
<feature type="transmembrane region" description="Helical" evidence="8">
    <location>
        <begin position="347"/>
        <end position="368"/>
    </location>
</feature>
<keyword evidence="5" id="KW-0573">Peptidoglycan synthesis</keyword>
<protein>
    <submittedName>
        <fullName evidence="9">Murein biosynthesis integral membrane protein MurJ</fullName>
    </submittedName>
</protein>
<feature type="transmembrane region" description="Helical" evidence="8">
    <location>
        <begin position="470"/>
        <end position="491"/>
    </location>
</feature>
<keyword evidence="10" id="KW-1185">Reference proteome</keyword>